<keyword evidence="3" id="KW-0902">Two-component regulatory system</keyword>
<dbReference type="Pfam" id="PF07730">
    <property type="entry name" value="HisKA_3"/>
    <property type="match status" value="1"/>
</dbReference>
<reference evidence="7" key="1">
    <citation type="journal article" date="2019" name="Int. J. Syst. Evol. Microbiol.">
        <title>The Global Catalogue of Microorganisms (GCM) 10K type strain sequencing project: providing services to taxonomists for standard genome sequencing and annotation.</title>
        <authorList>
            <consortium name="The Broad Institute Genomics Platform"/>
            <consortium name="The Broad Institute Genome Sequencing Center for Infectious Disease"/>
            <person name="Wu L."/>
            <person name="Ma J."/>
        </authorList>
    </citation>
    <scope>NUCLEOTIDE SEQUENCE [LARGE SCALE GENOMIC DNA]</scope>
    <source>
        <strain evidence="7">JCM 16898</strain>
    </source>
</reference>
<keyword evidence="1" id="KW-0808">Transferase</keyword>
<evidence type="ECO:0000259" key="5">
    <source>
        <dbReference type="Pfam" id="PF07730"/>
    </source>
</evidence>
<dbReference type="Proteomes" id="UP001500689">
    <property type="component" value="Unassembled WGS sequence"/>
</dbReference>
<accession>A0ABP6W1S1</accession>
<evidence type="ECO:0000313" key="7">
    <source>
        <dbReference type="Proteomes" id="UP001500689"/>
    </source>
</evidence>
<keyword evidence="7" id="KW-1185">Reference proteome</keyword>
<proteinExistence type="predicted"/>
<comment type="caution">
    <text evidence="6">The sequence shown here is derived from an EMBL/GenBank/DDBJ whole genome shotgun (WGS) entry which is preliminary data.</text>
</comment>
<dbReference type="InterPro" id="IPR011712">
    <property type="entry name" value="Sig_transdc_His_kin_sub3_dim/P"/>
</dbReference>
<keyword evidence="4" id="KW-0472">Membrane</keyword>
<feature type="transmembrane region" description="Helical" evidence="4">
    <location>
        <begin position="73"/>
        <end position="91"/>
    </location>
</feature>
<gene>
    <name evidence="6" type="ORF">GCM10022222_28120</name>
</gene>
<dbReference type="Gene3D" id="3.30.565.10">
    <property type="entry name" value="Histidine kinase-like ATPase, C-terminal domain"/>
    <property type="match status" value="1"/>
</dbReference>
<evidence type="ECO:0000256" key="3">
    <source>
        <dbReference type="ARBA" id="ARBA00023012"/>
    </source>
</evidence>
<feature type="domain" description="Signal transduction histidine kinase subgroup 3 dimerisation and phosphoacceptor" evidence="5">
    <location>
        <begin position="195"/>
        <end position="258"/>
    </location>
</feature>
<feature type="transmembrane region" description="Helical" evidence="4">
    <location>
        <begin position="146"/>
        <end position="169"/>
    </location>
</feature>
<protein>
    <recommendedName>
        <fullName evidence="5">Signal transduction histidine kinase subgroup 3 dimerisation and phosphoacceptor domain-containing protein</fullName>
    </recommendedName>
</protein>
<sequence length="391" mass="42277">MQPSPPHTADRRSGSATQERLRKLNLLSLLPPLAVVGILLLAVGSKTWWHAVVLSVALLAAMIVVVQWASGKVFSVALPCVLVTAAVWPVGALLMNVTTAFYSFNIAASLVIPELRRHRGLLAVGQVGYVAAVGVVRVFTGQGEGSHALIGFVVFPTGATALVAALMFVSKRFYDLVTELDLARGREAELAVMRERMRFASDLHDIQGHTLHVVKLKITLAEKLLHRDLDRVAQELREVHTLVGDTITQTKELAHAQRRLNLATELENAKNLFEAAGIHVRIVRAAEADPRVGELLGQVLRETTTNILRHAQARQVHIVLAESSISIVNDGAQDAPLPQLRGLSTLGQRLADNGGELKVEQNSGRFRTAAGFPQVRADAVPAMSSAGADRR</sequence>
<dbReference type="EMBL" id="BAAAZN010000005">
    <property type="protein sequence ID" value="GAA3542811.1"/>
    <property type="molecule type" value="Genomic_DNA"/>
</dbReference>
<keyword evidence="4" id="KW-1133">Transmembrane helix</keyword>
<keyword evidence="2" id="KW-0418">Kinase</keyword>
<dbReference type="PANTHER" id="PTHR24421:SF63">
    <property type="entry name" value="SENSOR HISTIDINE KINASE DESK"/>
    <property type="match status" value="1"/>
</dbReference>
<evidence type="ECO:0000256" key="4">
    <source>
        <dbReference type="SAM" id="Phobius"/>
    </source>
</evidence>
<evidence type="ECO:0000313" key="6">
    <source>
        <dbReference type="EMBL" id="GAA3542811.1"/>
    </source>
</evidence>
<feature type="transmembrane region" description="Helical" evidence="4">
    <location>
        <begin position="120"/>
        <end position="140"/>
    </location>
</feature>
<feature type="transmembrane region" description="Helical" evidence="4">
    <location>
        <begin position="48"/>
        <end position="66"/>
    </location>
</feature>
<dbReference type="InterPro" id="IPR036890">
    <property type="entry name" value="HATPase_C_sf"/>
</dbReference>
<dbReference type="PANTHER" id="PTHR24421">
    <property type="entry name" value="NITRATE/NITRITE SENSOR PROTEIN NARX-RELATED"/>
    <property type="match status" value="1"/>
</dbReference>
<name>A0ABP6W1S1_9PSEU</name>
<dbReference type="InterPro" id="IPR050482">
    <property type="entry name" value="Sensor_HK_TwoCompSys"/>
</dbReference>
<evidence type="ECO:0000256" key="1">
    <source>
        <dbReference type="ARBA" id="ARBA00022679"/>
    </source>
</evidence>
<organism evidence="6 7">
    <name type="scientific">Amycolatopsis ultiminotia</name>
    <dbReference type="NCBI Taxonomy" id="543629"/>
    <lineage>
        <taxon>Bacteria</taxon>
        <taxon>Bacillati</taxon>
        <taxon>Actinomycetota</taxon>
        <taxon>Actinomycetes</taxon>
        <taxon>Pseudonocardiales</taxon>
        <taxon>Pseudonocardiaceae</taxon>
        <taxon>Amycolatopsis</taxon>
    </lineage>
</organism>
<dbReference type="Gene3D" id="1.20.5.1930">
    <property type="match status" value="1"/>
</dbReference>
<evidence type="ECO:0000256" key="2">
    <source>
        <dbReference type="ARBA" id="ARBA00022777"/>
    </source>
</evidence>
<dbReference type="RefSeq" id="WP_344859569.1">
    <property type="nucleotide sequence ID" value="NZ_BAAAZN010000005.1"/>
</dbReference>
<feature type="transmembrane region" description="Helical" evidence="4">
    <location>
        <begin position="21"/>
        <end position="42"/>
    </location>
</feature>
<keyword evidence="4" id="KW-0812">Transmembrane</keyword>